<evidence type="ECO:0000256" key="2">
    <source>
        <dbReference type="SAM" id="SignalP"/>
    </source>
</evidence>
<name>A0A7E4UUA8_PANRE</name>
<sequence>MAFNTLTLLITMIFAGSFCPASSSLLESMNDEKFSCPMPANRALFCNSGPCICGHADLDSITAWEHCTYSHLPQRKIIRIRTFVPNTVMSYGKVLANLASPFKFRSFKLSQLRTVLVSCVTDHEVDIYYEVSSQEFIDGMGRKNWPARFQEVYQQNNLNMTEYNIFDDYTNVHEYIEKLAKSNNKGAGTNGFVLCGILVWLIIVVCVVVLGVKHKNLWLSQFIDLVHRVVARVR</sequence>
<accession>A0A7E4UUA8</accession>
<feature type="signal peptide" evidence="2">
    <location>
        <begin position="1"/>
        <end position="23"/>
    </location>
</feature>
<protein>
    <submittedName>
        <fullName evidence="4">Phlebovirus glycoprotein G2 fusion domain-containing protein</fullName>
    </submittedName>
</protein>
<keyword evidence="1" id="KW-0472">Membrane</keyword>
<organism evidence="3 4">
    <name type="scientific">Panagrellus redivivus</name>
    <name type="common">Microworm</name>
    <dbReference type="NCBI Taxonomy" id="6233"/>
    <lineage>
        <taxon>Eukaryota</taxon>
        <taxon>Metazoa</taxon>
        <taxon>Ecdysozoa</taxon>
        <taxon>Nematoda</taxon>
        <taxon>Chromadorea</taxon>
        <taxon>Rhabditida</taxon>
        <taxon>Tylenchina</taxon>
        <taxon>Panagrolaimomorpha</taxon>
        <taxon>Panagrolaimoidea</taxon>
        <taxon>Panagrolaimidae</taxon>
        <taxon>Panagrellus</taxon>
    </lineage>
</organism>
<keyword evidence="2" id="KW-0732">Signal</keyword>
<keyword evidence="3" id="KW-1185">Reference proteome</keyword>
<reference evidence="3" key="1">
    <citation type="journal article" date="2013" name="Genetics">
        <title>The draft genome and transcriptome of Panagrellus redivivus are shaped by the harsh demands of a free-living lifestyle.</title>
        <authorList>
            <person name="Srinivasan J."/>
            <person name="Dillman A.R."/>
            <person name="Macchietto M.G."/>
            <person name="Heikkinen L."/>
            <person name="Lakso M."/>
            <person name="Fracchia K.M."/>
            <person name="Antoshechkin I."/>
            <person name="Mortazavi A."/>
            <person name="Wong G."/>
            <person name="Sternberg P.W."/>
        </authorList>
    </citation>
    <scope>NUCLEOTIDE SEQUENCE [LARGE SCALE GENOMIC DNA]</scope>
    <source>
        <strain evidence="3">MT8872</strain>
    </source>
</reference>
<dbReference type="Proteomes" id="UP000492821">
    <property type="component" value="Unassembled WGS sequence"/>
</dbReference>
<keyword evidence="1" id="KW-0812">Transmembrane</keyword>
<keyword evidence="1" id="KW-1133">Transmembrane helix</keyword>
<dbReference type="AlphaFoldDB" id="A0A7E4UUA8"/>
<reference evidence="4" key="2">
    <citation type="submission" date="2020-10" db="UniProtKB">
        <authorList>
            <consortium name="WormBaseParasite"/>
        </authorList>
    </citation>
    <scope>IDENTIFICATION</scope>
</reference>
<dbReference type="WBParaSite" id="Pan_g12909.t1">
    <property type="protein sequence ID" value="Pan_g12909.t1"/>
    <property type="gene ID" value="Pan_g12909"/>
</dbReference>
<evidence type="ECO:0000256" key="1">
    <source>
        <dbReference type="SAM" id="Phobius"/>
    </source>
</evidence>
<feature type="transmembrane region" description="Helical" evidence="1">
    <location>
        <begin position="191"/>
        <end position="212"/>
    </location>
</feature>
<evidence type="ECO:0000313" key="4">
    <source>
        <dbReference type="WBParaSite" id="Pan_g12909.t1"/>
    </source>
</evidence>
<proteinExistence type="predicted"/>
<feature type="chain" id="PRO_5028931065" evidence="2">
    <location>
        <begin position="24"/>
        <end position="234"/>
    </location>
</feature>
<evidence type="ECO:0000313" key="3">
    <source>
        <dbReference type="Proteomes" id="UP000492821"/>
    </source>
</evidence>